<reference evidence="1" key="1">
    <citation type="submission" date="2019-03" db="EMBL/GenBank/DDBJ databases">
        <title>Single cell metagenomics reveals metabolic interactions within the superorganism composed of flagellate Streblomastix strix and complex community of Bacteroidetes bacteria on its surface.</title>
        <authorList>
            <person name="Treitli S.C."/>
            <person name="Kolisko M."/>
            <person name="Husnik F."/>
            <person name="Keeling P."/>
            <person name="Hampl V."/>
        </authorList>
    </citation>
    <scope>NUCLEOTIDE SEQUENCE</scope>
    <source>
        <strain evidence="1">STM</strain>
    </source>
</reference>
<protein>
    <submittedName>
        <fullName evidence="1">Uncharacterized protein</fullName>
    </submittedName>
</protein>
<name>A0A5J4SEM9_9ZZZZ</name>
<evidence type="ECO:0000313" key="1">
    <source>
        <dbReference type="EMBL" id="KAA6343721.1"/>
    </source>
</evidence>
<accession>A0A5J4SEM9</accession>
<dbReference type="EMBL" id="SNRY01000254">
    <property type="protein sequence ID" value="KAA6343721.1"/>
    <property type="molecule type" value="Genomic_DNA"/>
</dbReference>
<gene>
    <name evidence="1" type="ORF">EZS27_008599</name>
</gene>
<feature type="non-terminal residue" evidence="1">
    <location>
        <position position="1"/>
    </location>
</feature>
<proteinExistence type="predicted"/>
<comment type="caution">
    <text evidence="1">The sequence shown here is derived from an EMBL/GenBank/DDBJ whole genome shotgun (WGS) entry which is preliminary data.</text>
</comment>
<sequence length="30" mass="3450">PMVLPQGGRVGSCRIFIYKNKNKDQNKDKD</sequence>
<dbReference type="AlphaFoldDB" id="A0A5J4SEM9"/>
<organism evidence="1">
    <name type="scientific">termite gut metagenome</name>
    <dbReference type="NCBI Taxonomy" id="433724"/>
    <lineage>
        <taxon>unclassified sequences</taxon>
        <taxon>metagenomes</taxon>
        <taxon>organismal metagenomes</taxon>
    </lineage>
</organism>